<sequence length="502" mass="56070">MKAFIVTLLCTFALQMLAAEAKRPNILFIYADDQSTKTVGCYPGSWPWVKTPNIDALASNGVRFHAAYLGSWCMPSRATMLTGRFPHGIESMSMEGKYPGSTYDPKQCPFIPAEMRRQGYHTAQIGKWHTGTDTGWGRDWDHQIVWNRPLHPENAGAYYETQIMSVDGKEQTIEGYPADNYTQWSLDYIRGKNRDTAKPWYLWVCYGSVHGPSIPAKRHKGAYKNAEVPVPADIFPPRADKPGYLNKTQAWTKGPDGHPMAGKGGEAFGESKRGKRFDDWVRQVNECVPAIDEGVGQLIAALKESGQYDNTLIIYTADQGFSMGEHGFRTKLAPYDANYRSPLIISMPSRFPTGKVCAASVNAPDLAATFLSITGVKVPWQTHGRDLIPLLEKPETAWPHPCYYEHMGNEYGSKVSQTILTGAKQDNHQGVPLYSAVVQGQFKLVHYLDGVSGEELYDLKNDPEELKNLINDPSQVSRISELRTAMKAELKRTESGFTDFVK</sequence>
<reference evidence="7 8" key="1">
    <citation type="submission" date="2020-08" db="EMBL/GenBank/DDBJ databases">
        <title>Genomic Encyclopedia of Type Strains, Phase IV (KMG-IV): sequencing the most valuable type-strain genomes for metagenomic binning, comparative biology and taxonomic classification.</title>
        <authorList>
            <person name="Goeker M."/>
        </authorList>
    </citation>
    <scope>NUCLEOTIDE SEQUENCE [LARGE SCALE GENOMIC DNA]</scope>
    <source>
        <strain evidence="7 8">DSM 12252</strain>
    </source>
</reference>
<feature type="chain" id="PRO_5031161761" evidence="5">
    <location>
        <begin position="19"/>
        <end position="502"/>
    </location>
</feature>
<evidence type="ECO:0000256" key="3">
    <source>
        <dbReference type="ARBA" id="ARBA00022801"/>
    </source>
</evidence>
<dbReference type="InterPro" id="IPR050738">
    <property type="entry name" value="Sulfatase"/>
</dbReference>
<keyword evidence="3" id="KW-0378">Hydrolase</keyword>
<evidence type="ECO:0000256" key="5">
    <source>
        <dbReference type="SAM" id="SignalP"/>
    </source>
</evidence>
<dbReference type="PANTHER" id="PTHR42693">
    <property type="entry name" value="ARYLSULFATASE FAMILY MEMBER"/>
    <property type="match status" value="1"/>
</dbReference>
<accession>A0A7W7YD33</accession>
<dbReference type="Gene3D" id="3.40.720.10">
    <property type="entry name" value="Alkaline Phosphatase, subunit A"/>
    <property type="match status" value="1"/>
</dbReference>
<keyword evidence="4" id="KW-0106">Calcium</keyword>
<dbReference type="InterPro" id="IPR000917">
    <property type="entry name" value="Sulfatase_N"/>
</dbReference>
<evidence type="ECO:0000259" key="6">
    <source>
        <dbReference type="Pfam" id="PF00884"/>
    </source>
</evidence>
<dbReference type="GO" id="GO:0046872">
    <property type="term" value="F:metal ion binding"/>
    <property type="evidence" value="ECO:0007669"/>
    <property type="project" value="UniProtKB-KW"/>
</dbReference>
<protein>
    <submittedName>
        <fullName evidence="7">Arylsulfatase A-like enzyme</fullName>
    </submittedName>
</protein>
<dbReference type="InterPro" id="IPR017850">
    <property type="entry name" value="Alkaline_phosphatase_core_sf"/>
</dbReference>
<keyword evidence="2" id="KW-0479">Metal-binding</keyword>
<dbReference type="Proteomes" id="UP000590740">
    <property type="component" value="Unassembled WGS sequence"/>
</dbReference>
<dbReference type="Pfam" id="PF00884">
    <property type="entry name" value="Sulfatase"/>
    <property type="match status" value="1"/>
</dbReference>
<evidence type="ECO:0000313" key="8">
    <source>
        <dbReference type="Proteomes" id="UP000590740"/>
    </source>
</evidence>
<evidence type="ECO:0000256" key="2">
    <source>
        <dbReference type="ARBA" id="ARBA00022723"/>
    </source>
</evidence>
<feature type="signal peptide" evidence="5">
    <location>
        <begin position="1"/>
        <end position="18"/>
    </location>
</feature>
<comment type="caution">
    <text evidence="7">The sequence shown here is derived from an EMBL/GenBank/DDBJ whole genome shotgun (WGS) entry which is preliminary data.</text>
</comment>
<name>A0A7W7YD33_9BACT</name>
<comment type="similarity">
    <text evidence="1">Belongs to the sulfatase family.</text>
</comment>
<dbReference type="GO" id="GO:0004065">
    <property type="term" value="F:arylsulfatase activity"/>
    <property type="evidence" value="ECO:0007669"/>
    <property type="project" value="TreeGrafter"/>
</dbReference>
<evidence type="ECO:0000256" key="1">
    <source>
        <dbReference type="ARBA" id="ARBA00008779"/>
    </source>
</evidence>
<dbReference type="RefSeq" id="WP_184341289.1">
    <property type="nucleotide sequence ID" value="NZ_JACHIG010000008.1"/>
</dbReference>
<evidence type="ECO:0000313" key="7">
    <source>
        <dbReference type="EMBL" id="MBB5033958.1"/>
    </source>
</evidence>
<dbReference type="PANTHER" id="PTHR42693:SF53">
    <property type="entry name" value="ENDO-4-O-SULFATASE"/>
    <property type="match status" value="1"/>
</dbReference>
<keyword evidence="8" id="KW-1185">Reference proteome</keyword>
<gene>
    <name evidence="7" type="ORF">HNQ65_003549</name>
</gene>
<dbReference type="EMBL" id="JACHIG010000008">
    <property type="protein sequence ID" value="MBB5033958.1"/>
    <property type="molecule type" value="Genomic_DNA"/>
</dbReference>
<evidence type="ECO:0000256" key="4">
    <source>
        <dbReference type="ARBA" id="ARBA00022837"/>
    </source>
</evidence>
<dbReference type="SUPFAM" id="SSF53649">
    <property type="entry name" value="Alkaline phosphatase-like"/>
    <property type="match status" value="1"/>
</dbReference>
<organism evidence="7 8">
    <name type="scientific">Prosthecobacter vanneervenii</name>
    <dbReference type="NCBI Taxonomy" id="48466"/>
    <lineage>
        <taxon>Bacteria</taxon>
        <taxon>Pseudomonadati</taxon>
        <taxon>Verrucomicrobiota</taxon>
        <taxon>Verrucomicrobiia</taxon>
        <taxon>Verrucomicrobiales</taxon>
        <taxon>Verrucomicrobiaceae</taxon>
        <taxon>Prosthecobacter</taxon>
    </lineage>
</organism>
<dbReference type="AlphaFoldDB" id="A0A7W7YD33"/>
<feature type="domain" description="Sulfatase N-terminal" evidence="6">
    <location>
        <begin position="24"/>
        <end position="376"/>
    </location>
</feature>
<dbReference type="PROSITE" id="PS00149">
    <property type="entry name" value="SULFATASE_2"/>
    <property type="match status" value="1"/>
</dbReference>
<proteinExistence type="inferred from homology"/>
<dbReference type="InterPro" id="IPR024607">
    <property type="entry name" value="Sulfatase_CS"/>
</dbReference>
<keyword evidence="5" id="KW-0732">Signal</keyword>